<evidence type="ECO:0000313" key="2">
    <source>
        <dbReference type="EMBL" id="HIX60273.1"/>
    </source>
</evidence>
<protein>
    <submittedName>
        <fullName evidence="2">Spore coat protein CotJB</fullName>
    </submittedName>
</protein>
<dbReference type="InterPro" id="IPR016571">
    <property type="entry name" value="Spore_coat_assembly_CotJB"/>
</dbReference>
<evidence type="ECO:0000259" key="1">
    <source>
        <dbReference type="Pfam" id="PF12652"/>
    </source>
</evidence>
<organism evidence="2 3">
    <name type="scientific">Candidatus Blautia gallistercoris</name>
    <dbReference type="NCBI Taxonomy" id="2838490"/>
    <lineage>
        <taxon>Bacteria</taxon>
        <taxon>Bacillati</taxon>
        <taxon>Bacillota</taxon>
        <taxon>Clostridia</taxon>
        <taxon>Lachnospirales</taxon>
        <taxon>Lachnospiraceae</taxon>
        <taxon>Blautia</taxon>
    </lineage>
</organism>
<name>A0A9D1WJM0_9FIRM</name>
<evidence type="ECO:0000313" key="3">
    <source>
        <dbReference type="Proteomes" id="UP000886817"/>
    </source>
</evidence>
<dbReference type="PIRSF" id="PIRSF010606">
    <property type="entry name" value="Spore_coat_CotJB"/>
    <property type="match status" value="1"/>
</dbReference>
<dbReference type="AlphaFoldDB" id="A0A9D1WJM0"/>
<keyword evidence="2" id="KW-0167">Capsid protein</keyword>
<feature type="domain" description="Protein CotJB" evidence="1">
    <location>
        <begin position="12"/>
        <end position="89"/>
    </location>
</feature>
<dbReference type="InterPro" id="IPR024207">
    <property type="entry name" value="CotJB_dom"/>
</dbReference>
<reference evidence="2" key="2">
    <citation type="submission" date="2021-04" db="EMBL/GenBank/DDBJ databases">
        <authorList>
            <person name="Gilroy R."/>
        </authorList>
    </citation>
    <scope>NUCLEOTIDE SEQUENCE</scope>
    <source>
        <strain evidence="2">ChiSjej1B19-8411</strain>
    </source>
</reference>
<dbReference type="Pfam" id="PF12652">
    <property type="entry name" value="CotJB"/>
    <property type="match status" value="1"/>
</dbReference>
<proteinExistence type="predicted"/>
<dbReference type="Proteomes" id="UP000886817">
    <property type="component" value="Unassembled WGS sequence"/>
</dbReference>
<dbReference type="EMBL" id="DXEX01000242">
    <property type="protein sequence ID" value="HIX60273.1"/>
    <property type="molecule type" value="Genomic_DNA"/>
</dbReference>
<accession>A0A9D1WJM0</accession>
<gene>
    <name evidence="2" type="ORF">IAA45_11250</name>
</gene>
<comment type="caution">
    <text evidence="2">The sequence shown here is derived from an EMBL/GenBank/DDBJ whole genome shotgun (WGS) entry which is preliminary data.</text>
</comment>
<sequence length="95" mass="10962">MNTDRSSMPSRKQLLAHINEVSFAVNDISLYLNTHPEDAEALAFFRKYAAARQEALEEYARYFGPLTIDTADDSCSRSWQWIEQPFPWEEKGGCQ</sequence>
<keyword evidence="2" id="KW-0946">Virion</keyword>
<reference evidence="2" key="1">
    <citation type="journal article" date="2021" name="PeerJ">
        <title>Extensive microbial diversity within the chicken gut microbiome revealed by metagenomics and culture.</title>
        <authorList>
            <person name="Gilroy R."/>
            <person name="Ravi A."/>
            <person name="Getino M."/>
            <person name="Pursley I."/>
            <person name="Horton D.L."/>
            <person name="Alikhan N.F."/>
            <person name="Baker D."/>
            <person name="Gharbi K."/>
            <person name="Hall N."/>
            <person name="Watson M."/>
            <person name="Adriaenssens E.M."/>
            <person name="Foster-Nyarko E."/>
            <person name="Jarju S."/>
            <person name="Secka A."/>
            <person name="Antonio M."/>
            <person name="Oren A."/>
            <person name="Chaudhuri R.R."/>
            <person name="La Ragione R."/>
            <person name="Hildebrand F."/>
            <person name="Pallen M.J."/>
        </authorList>
    </citation>
    <scope>NUCLEOTIDE SEQUENCE</scope>
    <source>
        <strain evidence="2">ChiSjej1B19-8411</strain>
    </source>
</reference>